<sequence length="246" mass="27988">MVDENGCAIGLPTLPNVPIEEPKTDCERLKEKTDDPAIKHKMDSIKKRVTIDHDVHETSVIVEKFKGKISYSITQSSPNYQADGTMRSENPIGSYDIAGMHNHPSGLPIFSYPDMVTFYKHYKLLEPFRKNEFSMFLFNYNGTSYALRMQDLTALDTLFYGLDLDTKQGVALAEKTVLEIYETEGKLNTKQNYTADMAEKMLMKVLNTKDFGSGNSVFLYQYENSQWKKLTLNPDGTIQKIPCPQP</sequence>
<dbReference type="EMBL" id="JPRP01000001">
    <property type="protein sequence ID" value="KFE99954.1"/>
    <property type="molecule type" value="Genomic_DNA"/>
</dbReference>
<evidence type="ECO:0000313" key="2">
    <source>
        <dbReference type="Proteomes" id="UP000028713"/>
    </source>
</evidence>
<dbReference type="Proteomes" id="UP000028713">
    <property type="component" value="Unassembled WGS sequence"/>
</dbReference>
<dbReference type="AlphaFoldDB" id="A0A085Z691"/>
<dbReference type="PROSITE" id="PS01302">
    <property type="entry name" value="UPF0758"/>
    <property type="match status" value="1"/>
</dbReference>
<gene>
    <name evidence="1" type="ORF">IX39_04720</name>
</gene>
<evidence type="ECO:0000313" key="1">
    <source>
        <dbReference type="EMBL" id="KFE99954.1"/>
    </source>
</evidence>
<proteinExistence type="predicted"/>
<protein>
    <submittedName>
        <fullName evidence="1">Uncharacterized protein</fullName>
    </submittedName>
</protein>
<keyword evidence="2" id="KW-1185">Reference proteome</keyword>
<dbReference type="InterPro" id="IPR020891">
    <property type="entry name" value="UPF0758_CS"/>
</dbReference>
<reference evidence="1 2" key="1">
    <citation type="submission" date="2014-07" db="EMBL/GenBank/DDBJ databases">
        <title>Genome of Chryseobacterium formosense LMG 24722.</title>
        <authorList>
            <person name="Pipes S.E."/>
            <person name="Stropko S.J."/>
            <person name="Newman J.D."/>
        </authorList>
    </citation>
    <scope>NUCLEOTIDE SEQUENCE [LARGE SCALE GENOMIC DNA]</scope>
    <source>
        <strain evidence="1 2">LMG 24722</strain>
    </source>
</reference>
<organism evidence="1 2">
    <name type="scientific">Chryseobacterium formosense</name>
    <dbReference type="NCBI Taxonomy" id="236814"/>
    <lineage>
        <taxon>Bacteria</taxon>
        <taxon>Pseudomonadati</taxon>
        <taxon>Bacteroidota</taxon>
        <taxon>Flavobacteriia</taxon>
        <taxon>Flavobacteriales</taxon>
        <taxon>Weeksellaceae</taxon>
        <taxon>Chryseobacterium group</taxon>
        <taxon>Chryseobacterium</taxon>
    </lineage>
</organism>
<accession>A0A085Z691</accession>
<name>A0A085Z691_9FLAO</name>
<dbReference type="STRING" id="236814.IX39_04720"/>
<comment type="caution">
    <text evidence="1">The sequence shown here is derived from an EMBL/GenBank/DDBJ whole genome shotgun (WGS) entry which is preliminary data.</text>
</comment>